<dbReference type="InterPro" id="IPR038969">
    <property type="entry name" value="FEN"/>
</dbReference>
<dbReference type="GO" id="GO:0003677">
    <property type="term" value="F:DNA binding"/>
    <property type="evidence" value="ECO:0007669"/>
    <property type="project" value="InterPro"/>
</dbReference>
<dbReference type="Gene3D" id="1.10.150.20">
    <property type="entry name" value="5' to 3' exonuclease, C-terminal subdomain"/>
    <property type="match status" value="1"/>
</dbReference>
<dbReference type="InterPro" id="IPR029060">
    <property type="entry name" value="PIN-like_dom_sf"/>
</dbReference>
<reference evidence="4" key="1">
    <citation type="journal article" date="2015" name="Nature">
        <title>Complex archaea that bridge the gap between prokaryotes and eukaryotes.</title>
        <authorList>
            <person name="Spang A."/>
            <person name="Saw J.H."/>
            <person name="Jorgensen S.L."/>
            <person name="Zaremba-Niedzwiedzka K."/>
            <person name="Martijn J."/>
            <person name="Lind A.E."/>
            <person name="van Eijk R."/>
            <person name="Schleper C."/>
            <person name="Guy L."/>
            <person name="Ettema T.J."/>
        </authorList>
    </citation>
    <scope>NUCLEOTIDE SEQUENCE</scope>
</reference>
<name>A0A0F9IA16_9ZZZZ</name>
<dbReference type="GO" id="GO:0017108">
    <property type="term" value="F:5'-flap endonuclease activity"/>
    <property type="evidence" value="ECO:0007669"/>
    <property type="project" value="InterPro"/>
</dbReference>
<dbReference type="PANTHER" id="PTHR42646">
    <property type="entry name" value="FLAP ENDONUCLEASE XNI"/>
    <property type="match status" value="1"/>
</dbReference>
<keyword evidence="2" id="KW-0378">Hydrolase</keyword>
<sequence length="332" mass="37452">MDRNILIDGNNILHRAHAVFVKDRTGPDCMVSPGGYPTGLIYGVLSMLADWIPSISHPTRMVFFLDGVPKRRLAMDPQYKFKEESDMPGKADLPLRLSDGYEARNDLEVIIHVLKLLGADLCHHRDEEADDLIASYVRSHFDDMCVIISSDKDFYQLLAWSDRIVLYRPGVKGNRFFDAERAEEDMLSRYKVRVPPSNIRMFKALTGDPSDGIVGIPRLRKRVAAPLCRFGSVDELYESDFPGFSRAEREKAATLKDRIRLNFDLVGLSDRLDLGPILQKSVPDFAAASKILKEDLGITTVYSHIFQFGNTGKVRLSPASSFDLLPDFLKDI</sequence>
<feature type="domain" description="5'-3' exonuclease" evidence="3">
    <location>
        <begin position="3"/>
        <end position="283"/>
    </location>
</feature>
<dbReference type="Gene3D" id="3.40.50.1010">
    <property type="entry name" value="5'-nuclease"/>
    <property type="match status" value="1"/>
</dbReference>
<keyword evidence="1" id="KW-0540">Nuclease</keyword>
<dbReference type="GO" id="GO:0008409">
    <property type="term" value="F:5'-3' exonuclease activity"/>
    <property type="evidence" value="ECO:0007669"/>
    <property type="project" value="InterPro"/>
</dbReference>
<evidence type="ECO:0000256" key="1">
    <source>
        <dbReference type="ARBA" id="ARBA00022722"/>
    </source>
</evidence>
<dbReference type="InterPro" id="IPR020046">
    <property type="entry name" value="5-3_exonucl_a-hlix_arch_N"/>
</dbReference>
<dbReference type="SMART" id="SM00475">
    <property type="entry name" value="53EXOc"/>
    <property type="match status" value="1"/>
</dbReference>
<dbReference type="SUPFAM" id="SSF47807">
    <property type="entry name" value="5' to 3' exonuclease, C-terminal subdomain"/>
    <property type="match status" value="1"/>
</dbReference>
<comment type="caution">
    <text evidence="4">The sequence shown here is derived from an EMBL/GenBank/DDBJ whole genome shotgun (WGS) entry which is preliminary data.</text>
</comment>
<accession>A0A0F9IA16</accession>
<organism evidence="4">
    <name type="scientific">marine sediment metagenome</name>
    <dbReference type="NCBI Taxonomy" id="412755"/>
    <lineage>
        <taxon>unclassified sequences</taxon>
        <taxon>metagenomes</taxon>
        <taxon>ecological metagenomes</taxon>
    </lineage>
</organism>
<dbReference type="GO" id="GO:0033567">
    <property type="term" value="P:DNA replication, Okazaki fragment processing"/>
    <property type="evidence" value="ECO:0007669"/>
    <property type="project" value="InterPro"/>
</dbReference>
<evidence type="ECO:0000313" key="4">
    <source>
        <dbReference type="EMBL" id="KKM24337.1"/>
    </source>
</evidence>
<dbReference type="PANTHER" id="PTHR42646:SF2">
    <property type="entry name" value="5'-3' EXONUCLEASE FAMILY PROTEIN"/>
    <property type="match status" value="1"/>
</dbReference>
<protein>
    <recommendedName>
        <fullName evidence="3">5'-3' exonuclease domain-containing protein</fullName>
    </recommendedName>
</protein>
<dbReference type="InterPro" id="IPR002421">
    <property type="entry name" value="5-3_exonuclease"/>
</dbReference>
<dbReference type="AlphaFoldDB" id="A0A0F9IA16"/>
<dbReference type="InterPro" id="IPR036279">
    <property type="entry name" value="5-3_exonuclease_C_sf"/>
</dbReference>
<proteinExistence type="predicted"/>
<dbReference type="EMBL" id="LAZR01012946">
    <property type="protein sequence ID" value="KKM24337.1"/>
    <property type="molecule type" value="Genomic_DNA"/>
</dbReference>
<dbReference type="Pfam" id="PF02739">
    <property type="entry name" value="5_3_exonuc_N"/>
    <property type="match status" value="1"/>
</dbReference>
<evidence type="ECO:0000256" key="2">
    <source>
        <dbReference type="ARBA" id="ARBA00022801"/>
    </source>
</evidence>
<gene>
    <name evidence="4" type="ORF">LCGC14_1606110</name>
</gene>
<dbReference type="SUPFAM" id="SSF88723">
    <property type="entry name" value="PIN domain-like"/>
    <property type="match status" value="1"/>
</dbReference>
<evidence type="ECO:0000259" key="3">
    <source>
        <dbReference type="SMART" id="SM00475"/>
    </source>
</evidence>